<gene>
    <name evidence="1" type="ORF">FHS94_001025</name>
</gene>
<name>A0A7W9BBY5_9SPHN</name>
<evidence type="ECO:0000313" key="2">
    <source>
        <dbReference type="Proteomes" id="UP000546200"/>
    </source>
</evidence>
<dbReference type="AlphaFoldDB" id="A0A7W9BBY5"/>
<reference evidence="1 2" key="1">
    <citation type="submission" date="2020-08" db="EMBL/GenBank/DDBJ databases">
        <title>Genomic Encyclopedia of Type Strains, Phase IV (KMG-IV): sequencing the most valuable type-strain genomes for metagenomic binning, comparative biology and taxonomic classification.</title>
        <authorList>
            <person name="Goeker M."/>
        </authorList>
    </citation>
    <scope>NUCLEOTIDE SEQUENCE [LARGE SCALE GENOMIC DNA]</scope>
    <source>
        <strain evidence="1 2">DSM 100044</strain>
    </source>
</reference>
<protein>
    <submittedName>
        <fullName evidence="1">Uncharacterized protein</fullName>
    </submittedName>
</protein>
<dbReference type="Proteomes" id="UP000546200">
    <property type="component" value="Unassembled WGS sequence"/>
</dbReference>
<sequence>MRLKRAWPVLLVVLIVLQALVRPEANVLSVRDDSFHILRRISAGRESPWPTQTGVPELMVPDYQCGFPVKLDLVAPRVSEIDGPLRWASERIYQGDLVDAAIKDLPPWQVRLWQFRYGLGLWSGQLDDGPVSPKKVEEARRFALRYYQIRLHQVACDTARGLR</sequence>
<keyword evidence="2" id="KW-1185">Reference proteome</keyword>
<comment type="caution">
    <text evidence="1">The sequence shown here is derived from an EMBL/GenBank/DDBJ whole genome shotgun (WGS) entry which is preliminary data.</text>
</comment>
<organism evidence="1 2">
    <name type="scientific">Sphingomonas aerophila</name>
    <dbReference type="NCBI Taxonomy" id="1344948"/>
    <lineage>
        <taxon>Bacteria</taxon>
        <taxon>Pseudomonadati</taxon>
        <taxon>Pseudomonadota</taxon>
        <taxon>Alphaproteobacteria</taxon>
        <taxon>Sphingomonadales</taxon>
        <taxon>Sphingomonadaceae</taxon>
        <taxon>Sphingomonas</taxon>
    </lineage>
</organism>
<dbReference type="EMBL" id="JACIJK010000003">
    <property type="protein sequence ID" value="MBB5714194.1"/>
    <property type="molecule type" value="Genomic_DNA"/>
</dbReference>
<proteinExistence type="predicted"/>
<accession>A0A7W9BBY5</accession>
<evidence type="ECO:0000313" key="1">
    <source>
        <dbReference type="EMBL" id="MBB5714194.1"/>
    </source>
</evidence>